<protein>
    <submittedName>
        <fullName evidence="2">Uncharacterized protein</fullName>
    </submittedName>
</protein>
<dbReference type="EMBL" id="JAAAIN010002908">
    <property type="protein sequence ID" value="KAG0289154.1"/>
    <property type="molecule type" value="Genomic_DNA"/>
</dbReference>
<keyword evidence="1" id="KW-0732">Signal</keyword>
<feature type="chain" id="PRO_5040259140" evidence="1">
    <location>
        <begin position="24"/>
        <end position="69"/>
    </location>
</feature>
<keyword evidence="3" id="KW-1185">Reference proteome</keyword>
<dbReference type="AlphaFoldDB" id="A0A9P6UFR5"/>
<evidence type="ECO:0000313" key="2">
    <source>
        <dbReference type="EMBL" id="KAG0289154.1"/>
    </source>
</evidence>
<dbReference type="Proteomes" id="UP000823405">
    <property type="component" value="Unassembled WGS sequence"/>
</dbReference>
<name>A0A9P6UFR5_9FUNG</name>
<evidence type="ECO:0000313" key="3">
    <source>
        <dbReference type="Proteomes" id="UP000823405"/>
    </source>
</evidence>
<proteinExistence type="predicted"/>
<organism evidence="2 3">
    <name type="scientific">Linnemannia gamsii</name>
    <dbReference type="NCBI Taxonomy" id="64522"/>
    <lineage>
        <taxon>Eukaryota</taxon>
        <taxon>Fungi</taxon>
        <taxon>Fungi incertae sedis</taxon>
        <taxon>Mucoromycota</taxon>
        <taxon>Mortierellomycotina</taxon>
        <taxon>Mortierellomycetes</taxon>
        <taxon>Mortierellales</taxon>
        <taxon>Mortierellaceae</taxon>
        <taxon>Linnemannia</taxon>
    </lineage>
</organism>
<feature type="non-terminal residue" evidence="2">
    <location>
        <position position="69"/>
    </location>
</feature>
<gene>
    <name evidence="2" type="ORF">BGZ97_006563</name>
</gene>
<reference evidence="2" key="1">
    <citation type="journal article" date="2020" name="Fungal Divers.">
        <title>Resolving the Mortierellaceae phylogeny through synthesis of multi-gene phylogenetics and phylogenomics.</title>
        <authorList>
            <person name="Vandepol N."/>
            <person name="Liber J."/>
            <person name="Desiro A."/>
            <person name="Na H."/>
            <person name="Kennedy M."/>
            <person name="Barry K."/>
            <person name="Grigoriev I.V."/>
            <person name="Miller A.N."/>
            <person name="O'Donnell K."/>
            <person name="Stajich J.E."/>
            <person name="Bonito G."/>
        </authorList>
    </citation>
    <scope>NUCLEOTIDE SEQUENCE</scope>
    <source>
        <strain evidence="2">NVP60</strain>
    </source>
</reference>
<accession>A0A9P6UFR5</accession>
<feature type="signal peptide" evidence="1">
    <location>
        <begin position="1"/>
        <end position="23"/>
    </location>
</feature>
<dbReference type="OrthoDB" id="2438388at2759"/>
<evidence type="ECO:0000256" key="1">
    <source>
        <dbReference type="SAM" id="SignalP"/>
    </source>
</evidence>
<comment type="caution">
    <text evidence="2">The sequence shown here is derived from an EMBL/GenBank/DDBJ whole genome shotgun (WGS) entry which is preliminary data.</text>
</comment>
<sequence>MLARTYITYVAVAALALVSMTSAAPAGAADIPTVAAVAEVMQGPDFLPVPKELYPLCCIHNIPDCCFSE</sequence>